<sequence>MLGYTQFGISNLWLNFIYKIGLPGMLLFIAVTVSWWKDVRPASGRVV</sequence>
<reference evidence="2 3" key="1">
    <citation type="submission" date="2018-08" db="EMBL/GenBank/DDBJ databases">
        <title>Recombination of ecologically and evolutionarily significant loci maintains genetic cohesion in the Pseudomonas syringae species complex.</title>
        <authorList>
            <person name="Dillon M."/>
            <person name="Thakur S."/>
            <person name="Almeida R.N.D."/>
            <person name="Weir B.S."/>
            <person name="Guttman D.S."/>
        </authorList>
    </citation>
    <scope>NUCLEOTIDE SEQUENCE [LARGE SCALE GENOMIC DNA]</scope>
    <source>
        <strain evidence="2 3">88_10</strain>
    </source>
</reference>
<organism evidence="2 3">
    <name type="scientific">Pseudomonas syringae pv. maculicola</name>
    <dbReference type="NCBI Taxonomy" id="59511"/>
    <lineage>
        <taxon>Bacteria</taxon>
        <taxon>Pseudomonadati</taxon>
        <taxon>Pseudomonadota</taxon>
        <taxon>Gammaproteobacteria</taxon>
        <taxon>Pseudomonadales</taxon>
        <taxon>Pseudomonadaceae</taxon>
        <taxon>Pseudomonas</taxon>
    </lineage>
</organism>
<keyword evidence="1" id="KW-1133">Transmembrane helix</keyword>
<name>A0A3M2Y6B0_PSEYM</name>
<proteinExistence type="predicted"/>
<evidence type="ECO:0000256" key="1">
    <source>
        <dbReference type="SAM" id="Phobius"/>
    </source>
</evidence>
<comment type="caution">
    <text evidence="2">The sequence shown here is derived from an EMBL/GenBank/DDBJ whole genome shotgun (WGS) entry which is preliminary data.</text>
</comment>
<dbReference type="Proteomes" id="UP000282378">
    <property type="component" value="Unassembled WGS sequence"/>
</dbReference>
<evidence type="ECO:0000313" key="3">
    <source>
        <dbReference type="Proteomes" id="UP000282378"/>
    </source>
</evidence>
<evidence type="ECO:0000313" key="2">
    <source>
        <dbReference type="EMBL" id="RML71446.1"/>
    </source>
</evidence>
<keyword evidence="1" id="KW-0812">Transmembrane</keyword>
<feature type="non-terminal residue" evidence="2">
    <location>
        <position position="47"/>
    </location>
</feature>
<protein>
    <submittedName>
        <fullName evidence="2">Membrane protein PslJ</fullName>
    </submittedName>
</protein>
<dbReference type="EMBL" id="RBNL01002475">
    <property type="protein sequence ID" value="RML71446.1"/>
    <property type="molecule type" value="Genomic_DNA"/>
</dbReference>
<accession>A0A3M2Y6B0</accession>
<feature type="transmembrane region" description="Helical" evidence="1">
    <location>
        <begin position="12"/>
        <end position="36"/>
    </location>
</feature>
<keyword evidence="1" id="KW-0472">Membrane</keyword>
<gene>
    <name evidence="2" type="ORF">APX70_07753</name>
</gene>
<dbReference type="AlphaFoldDB" id="A0A3M2Y6B0"/>